<dbReference type="EMBL" id="JBJIAA010000008">
    <property type="protein sequence ID" value="MFL0250947.1"/>
    <property type="molecule type" value="Genomic_DNA"/>
</dbReference>
<evidence type="ECO:0000313" key="1">
    <source>
        <dbReference type="EMBL" id="MFL0250947.1"/>
    </source>
</evidence>
<reference evidence="1 2" key="1">
    <citation type="submission" date="2024-11" db="EMBL/GenBank/DDBJ databases">
        <authorList>
            <person name="Heng Y.C."/>
            <person name="Lim A.C.H."/>
            <person name="Lee J.K.Y."/>
            <person name="Kittelmann S."/>
        </authorList>
    </citation>
    <scope>NUCLEOTIDE SEQUENCE [LARGE SCALE GENOMIC DNA]</scope>
    <source>
        <strain evidence="1 2">WILCCON 0114</strain>
    </source>
</reference>
<protein>
    <submittedName>
        <fullName evidence="1">Uncharacterized protein</fullName>
    </submittedName>
</protein>
<gene>
    <name evidence="1" type="ORF">ACJDT4_10985</name>
</gene>
<accession>A0ABW8TET2</accession>
<dbReference type="RefSeq" id="WP_406787606.1">
    <property type="nucleotide sequence ID" value="NZ_JBJIAA010000008.1"/>
</dbReference>
<sequence>MVKRIKFPLEMANGVQVRSLDELQENFDLEKIIGYYMNGKLLVWLKDRYYDDKAEEILALDRSDKDFKKKICNVFGIKCTDSKNIDITRLEERSKRIFELKKYTDDKNVIDNVDKVAFTQEEMDSLLYENVNTVYLCGKQFVIPLNKENVTYVGINNPIVIIKSSTVVDFLKKNILLNGVSYNEEYMSVLENAILKRNEMENRPTSLHYKASGLFNSMVKNSYKNASPRLFDEISDKLLKFNYDIDKKTRNSVDIIKNANLSEAFDNYLDRIS</sequence>
<dbReference type="Proteomes" id="UP001623592">
    <property type="component" value="Unassembled WGS sequence"/>
</dbReference>
<keyword evidence="2" id="KW-1185">Reference proteome</keyword>
<evidence type="ECO:0000313" key="2">
    <source>
        <dbReference type="Proteomes" id="UP001623592"/>
    </source>
</evidence>
<comment type="caution">
    <text evidence="1">The sequence shown here is derived from an EMBL/GenBank/DDBJ whole genome shotgun (WGS) entry which is preliminary data.</text>
</comment>
<proteinExistence type="predicted"/>
<organism evidence="1 2">
    <name type="scientific">Clostridium neuense</name>
    <dbReference type="NCBI Taxonomy" id="1728934"/>
    <lineage>
        <taxon>Bacteria</taxon>
        <taxon>Bacillati</taxon>
        <taxon>Bacillota</taxon>
        <taxon>Clostridia</taxon>
        <taxon>Eubacteriales</taxon>
        <taxon>Clostridiaceae</taxon>
        <taxon>Clostridium</taxon>
    </lineage>
</organism>
<name>A0ABW8TET2_9CLOT</name>